<evidence type="ECO:0000256" key="2">
    <source>
        <dbReference type="SAM" id="MobiDB-lite"/>
    </source>
</evidence>
<dbReference type="Pfam" id="PF03357">
    <property type="entry name" value="Snf7"/>
    <property type="match status" value="1"/>
</dbReference>
<proteinExistence type="inferred from homology"/>
<comment type="similarity">
    <text evidence="1">Belongs to the SNF7 family.</text>
</comment>
<feature type="region of interest" description="Disordered" evidence="2">
    <location>
        <begin position="1"/>
        <end position="38"/>
    </location>
</feature>
<organism evidence="3 4">
    <name type="scientific">Microtus ochrogaster</name>
    <name type="common">Prairie vole</name>
    <dbReference type="NCBI Taxonomy" id="79684"/>
    <lineage>
        <taxon>Eukaryota</taxon>
        <taxon>Metazoa</taxon>
        <taxon>Chordata</taxon>
        <taxon>Craniata</taxon>
        <taxon>Vertebrata</taxon>
        <taxon>Euteleostomi</taxon>
        <taxon>Mammalia</taxon>
        <taxon>Eutheria</taxon>
        <taxon>Euarchontoglires</taxon>
        <taxon>Glires</taxon>
        <taxon>Rodentia</taxon>
        <taxon>Myomorpha</taxon>
        <taxon>Muroidea</taxon>
        <taxon>Cricetidae</taxon>
        <taxon>Arvicolinae</taxon>
        <taxon>Microtus</taxon>
    </lineage>
</organism>
<feature type="region of interest" description="Disordered" evidence="2">
    <location>
        <begin position="234"/>
        <end position="254"/>
    </location>
</feature>
<dbReference type="Proteomes" id="UP000710432">
    <property type="component" value="Unassembled WGS sequence"/>
</dbReference>
<evidence type="ECO:0000256" key="1">
    <source>
        <dbReference type="ARBA" id="ARBA00006190"/>
    </source>
</evidence>
<name>A0A8J6FVA6_MICOH</name>
<comment type="caution">
    <text evidence="3">The sequence shown here is derived from an EMBL/GenBank/DDBJ whole genome shotgun (WGS) entry which is preliminary data.</text>
</comment>
<dbReference type="AlphaFoldDB" id="A0A8J6FVA6"/>
<dbReference type="GO" id="GO:0007034">
    <property type="term" value="P:vacuolar transport"/>
    <property type="evidence" value="ECO:0007669"/>
    <property type="project" value="InterPro"/>
</dbReference>
<feature type="compositionally biased region" description="Basic and acidic residues" evidence="2">
    <location>
        <begin position="1"/>
        <end position="10"/>
    </location>
</feature>
<evidence type="ECO:0000313" key="3">
    <source>
        <dbReference type="EMBL" id="KAH0499994.1"/>
    </source>
</evidence>
<feature type="compositionally biased region" description="Low complexity" evidence="2">
    <location>
        <begin position="234"/>
        <end position="249"/>
    </location>
</feature>
<accession>A0A8J6FVA6</accession>
<evidence type="ECO:0000313" key="4">
    <source>
        <dbReference type="Proteomes" id="UP000710432"/>
    </source>
</evidence>
<gene>
    <name evidence="3" type="ORF">LTLLF_202975</name>
</gene>
<dbReference type="EMBL" id="JAATJU010028000">
    <property type="protein sequence ID" value="KAH0499994.1"/>
    <property type="molecule type" value="Genomic_DNA"/>
</dbReference>
<dbReference type="InterPro" id="IPR005024">
    <property type="entry name" value="Snf7_fam"/>
</dbReference>
<dbReference type="PANTHER" id="PTHR10476">
    <property type="entry name" value="CHARGED MULTIVESICULAR BODY PROTEIN"/>
    <property type="match status" value="1"/>
</dbReference>
<reference evidence="3" key="1">
    <citation type="submission" date="2020-03" db="EMBL/GenBank/DDBJ databases">
        <title>Studies in the Genomics of Life Span.</title>
        <authorList>
            <person name="Glass D."/>
        </authorList>
    </citation>
    <scope>NUCLEOTIDE SEQUENCE</scope>
    <source>
        <strain evidence="3">LTLLF</strain>
        <tissue evidence="3">Muscle</tissue>
    </source>
</reference>
<sequence>MKGDRDRDPHWSTGLKSQGPNQEQKEREHEQGTQDRCTLSGQEVRFTVHYEHGFTISRDNGGSSSILYRYPFERLKMSADDGIRNLYLDFGGPEGELELEIKKMAKIGNKEACRVLAKQLVHLRKQKTRTFAVSSKVTSMSTQTKVMNSQMKMAGAMSTTAKTMQAVNKKMDPQKTLQTMQNFQKENMKMEMTEEMINDTLDDIFDGSDDEEESQDIVNQVLDEIGIEISGKMAKAPSAARSLPSASTSKATISDEEIERQLKALGVD</sequence>
<protein>
    <submittedName>
        <fullName evidence="3">Charged multivesicular body protein 2b</fullName>
    </submittedName>
</protein>
<dbReference type="Gene3D" id="6.10.140.1230">
    <property type="match status" value="1"/>
</dbReference>
<feature type="compositionally biased region" description="Basic and acidic residues" evidence="2">
    <location>
        <begin position="23"/>
        <end position="33"/>
    </location>
</feature>